<dbReference type="Proteomes" id="UP000013750">
    <property type="component" value="Unassembled WGS sequence"/>
</dbReference>
<dbReference type="OrthoDB" id="2194307at2"/>
<reference evidence="1 3" key="1">
    <citation type="submission" date="2013-02" db="EMBL/GenBank/DDBJ databases">
        <title>The Genome Sequence of Enterococcus gilvus ATCC BAA-350.</title>
        <authorList>
            <consortium name="The Broad Institute Genome Sequencing Platform"/>
            <consortium name="The Broad Institute Genome Sequencing Center for Infectious Disease"/>
            <person name="Earl A.M."/>
            <person name="Gilmore M.S."/>
            <person name="Lebreton F."/>
            <person name="Walker B."/>
            <person name="Young S.K."/>
            <person name="Zeng Q."/>
            <person name="Gargeya S."/>
            <person name="Fitzgerald M."/>
            <person name="Haas B."/>
            <person name="Abouelleil A."/>
            <person name="Alvarado L."/>
            <person name="Arachchi H.M."/>
            <person name="Berlin A.M."/>
            <person name="Chapman S.B."/>
            <person name="Dewar J."/>
            <person name="Goldberg J."/>
            <person name="Griggs A."/>
            <person name="Gujja S."/>
            <person name="Hansen M."/>
            <person name="Howarth C."/>
            <person name="Imamovic A."/>
            <person name="Larimer J."/>
            <person name="McCowan C."/>
            <person name="Murphy C."/>
            <person name="Neiman D."/>
            <person name="Pearson M."/>
            <person name="Priest M."/>
            <person name="Roberts A."/>
            <person name="Saif S."/>
            <person name="Shea T."/>
            <person name="Sisk P."/>
            <person name="Sykes S."/>
            <person name="Wortman J."/>
            <person name="Nusbaum C."/>
            <person name="Birren B."/>
        </authorList>
    </citation>
    <scope>NUCLEOTIDE SEQUENCE [LARGE SCALE GENOMIC DNA]</scope>
    <source>
        <strain evidence="1 3">ATCC BAA-350</strain>
    </source>
</reference>
<gene>
    <name evidence="2" type="ORF">I592_03803</name>
    <name evidence="1" type="ORF">UKC_00558</name>
</gene>
<dbReference type="HOGENOM" id="CLU_1347143_0_0_9"/>
<reference evidence="2 4" key="2">
    <citation type="submission" date="2013-03" db="EMBL/GenBank/DDBJ databases">
        <title>The Genome Sequence of Enterococcus gilvus ATCC BAA-350 (PacBio/Illumina hybrid assembly).</title>
        <authorList>
            <consortium name="The Broad Institute Genomics Platform"/>
            <consortium name="The Broad Institute Genome Sequencing Center for Infectious Disease"/>
            <person name="Earl A."/>
            <person name="Russ C."/>
            <person name="Gilmore M."/>
            <person name="Surin D."/>
            <person name="Walker B."/>
            <person name="Young S."/>
            <person name="Zeng Q."/>
            <person name="Gargeya S."/>
            <person name="Fitzgerald M."/>
            <person name="Haas B."/>
            <person name="Abouelleil A."/>
            <person name="Allen A.W."/>
            <person name="Alvarado L."/>
            <person name="Arachchi H.M."/>
            <person name="Berlin A.M."/>
            <person name="Chapman S.B."/>
            <person name="Gainer-Dewar J."/>
            <person name="Goldberg J."/>
            <person name="Griggs A."/>
            <person name="Gujja S."/>
            <person name="Hansen M."/>
            <person name="Howarth C."/>
            <person name="Imamovic A."/>
            <person name="Ireland A."/>
            <person name="Larimer J."/>
            <person name="McCowan C."/>
            <person name="Murphy C."/>
            <person name="Pearson M."/>
            <person name="Poon T.W."/>
            <person name="Priest M."/>
            <person name="Roberts A."/>
            <person name="Saif S."/>
            <person name="Shea T."/>
            <person name="Sisk P."/>
            <person name="Sykes S."/>
            <person name="Wortman J."/>
            <person name="Nusbaum C."/>
            <person name="Birren B."/>
        </authorList>
    </citation>
    <scope>NUCLEOTIDE SEQUENCE [LARGE SCALE GENOMIC DNA]</scope>
    <source>
        <strain evidence="2 4">ATCC BAA-350</strain>
    </source>
</reference>
<comment type="caution">
    <text evidence="1">The sequence shown here is derived from an EMBL/GenBank/DDBJ whole genome shotgun (WGS) entry which is preliminary data.</text>
</comment>
<protein>
    <submittedName>
        <fullName evidence="1">Uncharacterized protein</fullName>
    </submittedName>
</protein>
<dbReference type="Proteomes" id="UP000014160">
    <property type="component" value="Unassembled WGS sequence"/>
</dbReference>
<evidence type="ECO:0000313" key="1">
    <source>
        <dbReference type="EMBL" id="EOI58485.1"/>
    </source>
</evidence>
<dbReference type="RefSeq" id="WP_010779007.1">
    <property type="nucleotide sequence ID" value="NZ_ASWH01000002.1"/>
</dbReference>
<dbReference type="EMBL" id="AJDQ01000003">
    <property type="protein sequence ID" value="EOI58485.1"/>
    <property type="molecule type" value="Genomic_DNA"/>
</dbReference>
<evidence type="ECO:0000313" key="3">
    <source>
        <dbReference type="Proteomes" id="UP000013750"/>
    </source>
</evidence>
<evidence type="ECO:0000313" key="2">
    <source>
        <dbReference type="EMBL" id="EOW79663.1"/>
    </source>
</evidence>
<accession>R2VKT5</accession>
<sequence>MTEDFEKSALDRMLGAGISREHIQLQKKIIFQGTHREYYYDKVENSEESCETIPVEKIHAMKDVEAAEGTSVYDLFVKIGNAEKTAKIIEEQLDSLEKNGLLSQQTSYSGKINIEGPSPLLINYYKEEDCFITQTDARYQTVAAKMFDAPFLSGILTTYQLNAEKKKLYDEYESLRDLLRLTDLRGLTMDIFQNKKTRS</sequence>
<dbReference type="eggNOG" id="ENOG5030B0Z">
    <property type="taxonomic scope" value="Bacteria"/>
</dbReference>
<organism evidence="1 3">
    <name type="scientific">Enterococcus gilvus ATCC BAA-350</name>
    <dbReference type="NCBI Taxonomy" id="1158614"/>
    <lineage>
        <taxon>Bacteria</taxon>
        <taxon>Bacillati</taxon>
        <taxon>Bacillota</taxon>
        <taxon>Bacilli</taxon>
        <taxon>Lactobacillales</taxon>
        <taxon>Enterococcaceae</taxon>
        <taxon>Enterococcus</taxon>
    </lineage>
</organism>
<dbReference type="AlphaFoldDB" id="R2VKT5"/>
<dbReference type="PATRIC" id="fig|1158614.3.peg.573"/>
<dbReference type="EMBL" id="ASWH01000002">
    <property type="protein sequence ID" value="EOW79663.1"/>
    <property type="molecule type" value="Genomic_DNA"/>
</dbReference>
<name>R2VKT5_9ENTE</name>
<evidence type="ECO:0000313" key="4">
    <source>
        <dbReference type="Proteomes" id="UP000014160"/>
    </source>
</evidence>
<proteinExistence type="predicted"/>
<keyword evidence="4" id="KW-1185">Reference proteome</keyword>